<proteinExistence type="predicted"/>
<feature type="compositionally biased region" description="Low complexity" evidence="1">
    <location>
        <begin position="109"/>
        <end position="125"/>
    </location>
</feature>
<organism evidence="3 4">
    <name type="scientific">Eleutherodactylus coqui</name>
    <name type="common">Puerto Rican coqui</name>
    <dbReference type="NCBI Taxonomy" id="57060"/>
    <lineage>
        <taxon>Eukaryota</taxon>
        <taxon>Metazoa</taxon>
        <taxon>Chordata</taxon>
        <taxon>Craniata</taxon>
        <taxon>Vertebrata</taxon>
        <taxon>Euteleostomi</taxon>
        <taxon>Amphibia</taxon>
        <taxon>Batrachia</taxon>
        <taxon>Anura</taxon>
        <taxon>Neobatrachia</taxon>
        <taxon>Hyloidea</taxon>
        <taxon>Eleutherodactylidae</taxon>
        <taxon>Eleutherodactylinae</taxon>
        <taxon>Eleutherodactylus</taxon>
        <taxon>Eleutherodactylus</taxon>
    </lineage>
</organism>
<keyword evidence="2" id="KW-0472">Membrane</keyword>
<accession>A0A8J6F411</accession>
<feature type="transmembrane region" description="Helical" evidence="2">
    <location>
        <begin position="187"/>
        <end position="207"/>
    </location>
</feature>
<dbReference type="EMBL" id="WNTK01000007">
    <property type="protein sequence ID" value="KAG9480313.1"/>
    <property type="molecule type" value="Genomic_DNA"/>
</dbReference>
<keyword evidence="2" id="KW-1133">Transmembrane helix</keyword>
<keyword evidence="4" id="KW-1185">Reference proteome</keyword>
<feature type="region of interest" description="Disordered" evidence="1">
    <location>
        <begin position="1"/>
        <end position="137"/>
    </location>
</feature>
<dbReference type="InterPro" id="IPR010740">
    <property type="entry name" value="Endomucin"/>
</dbReference>
<sequence length="259" mass="27578">MIDIGHACAEGDFGSRKTRTSRRTRDNINGENENQTTIGTSTSSGVLKTNTGAPNIIPTNTTSKTANYSTPAPVPTLSSIRPSDNQTKNGTEATTKGRNTTAQYRPANTPSTVLTTGNPTTLNLTHATSNSTEIKPTDGKIEDNFTADLKDVVNLPDVSSNIMPTDHKGATEGGEVPTSLSKSKKGIYIGVGCVLAAVVLVVLIFLYKMCQKKPPAAENREVKVSAQTKESVKLLSVKTATPYSDSKRMSPNQMESIEC</sequence>
<comment type="caution">
    <text evidence="3">The sequence shown here is derived from an EMBL/GenBank/DDBJ whole genome shotgun (WGS) entry which is preliminary data.</text>
</comment>
<evidence type="ECO:0000256" key="2">
    <source>
        <dbReference type="SAM" id="Phobius"/>
    </source>
</evidence>
<evidence type="ECO:0000256" key="1">
    <source>
        <dbReference type="SAM" id="MobiDB-lite"/>
    </source>
</evidence>
<protein>
    <submittedName>
        <fullName evidence="3">Uncharacterized protein</fullName>
    </submittedName>
</protein>
<evidence type="ECO:0000313" key="4">
    <source>
        <dbReference type="Proteomes" id="UP000770717"/>
    </source>
</evidence>
<dbReference type="Proteomes" id="UP000770717">
    <property type="component" value="Unassembled WGS sequence"/>
</dbReference>
<feature type="compositionally biased region" description="Polar residues" evidence="1">
    <location>
        <begin position="29"/>
        <end position="108"/>
    </location>
</feature>
<dbReference type="Pfam" id="PF07010">
    <property type="entry name" value="Endomucin"/>
    <property type="match status" value="1"/>
</dbReference>
<reference evidence="3" key="1">
    <citation type="thesis" date="2020" institute="ProQuest LLC" country="789 East Eisenhower Parkway, Ann Arbor, MI, USA">
        <title>Comparative Genomics and Chromosome Evolution.</title>
        <authorList>
            <person name="Mudd A.B."/>
        </authorList>
    </citation>
    <scope>NUCLEOTIDE SEQUENCE</scope>
    <source>
        <strain evidence="3">HN-11 Male</strain>
        <tissue evidence="3">Kidney and liver</tissue>
    </source>
</reference>
<name>A0A8J6F411_ELECQ</name>
<keyword evidence="2" id="KW-0812">Transmembrane</keyword>
<evidence type="ECO:0000313" key="3">
    <source>
        <dbReference type="EMBL" id="KAG9480313.1"/>
    </source>
</evidence>
<dbReference type="AlphaFoldDB" id="A0A8J6F411"/>
<dbReference type="OrthoDB" id="9632909at2759"/>
<gene>
    <name evidence="3" type="ORF">GDO78_012014</name>
</gene>